<feature type="transmembrane region" description="Helical" evidence="8">
    <location>
        <begin position="117"/>
        <end position="135"/>
    </location>
</feature>
<evidence type="ECO:0000256" key="4">
    <source>
        <dbReference type="ARBA" id="ARBA00022475"/>
    </source>
</evidence>
<feature type="transmembrane region" description="Helical" evidence="8">
    <location>
        <begin position="226"/>
        <end position="247"/>
    </location>
</feature>
<dbReference type="Pfam" id="PF00892">
    <property type="entry name" value="EamA"/>
    <property type="match status" value="2"/>
</dbReference>
<keyword evidence="11" id="KW-1185">Reference proteome</keyword>
<evidence type="ECO:0000256" key="5">
    <source>
        <dbReference type="ARBA" id="ARBA00022692"/>
    </source>
</evidence>
<accession>A0ABR9ZK19</accession>
<feature type="transmembrane region" description="Helical" evidence="8">
    <location>
        <begin position="63"/>
        <end position="82"/>
    </location>
</feature>
<dbReference type="Proteomes" id="UP000635902">
    <property type="component" value="Unassembled WGS sequence"/>
</dbReference>
<evidence type="ECO:0000313" key="11">
    <source>
        <dbReference type="Proteomes" id="UP000635902"/>
    </source>
</evidence>
<feature type="transmembrane region" description="Helical" evidence="8">
    <location>
        <begin position="88"/>
        <end position="110"/>
    </location>
</feature>
<name>A0ABR9ZK19_9CORY</name>
<feature type="transmembrane region" description="Helical" evidence="8">
    <location>
        <begin position="141"/>
        <end position="156"/>
    </location>
</feature>
<comment type="subcellular location">
    <subcellularLocation>
        <location evidence="1">Cell membrane</location>
        <topology evidence="1">Multi-pass membrane protein</topology>
    </subcellularLocation>
</comment>
<feature type="domain" description="EamA" evidence="9">
    <location>
        <begin position="2"/>
        <end position="133"/>
    </location>
</feature>
<feature type="transmembrane region" description="Helical" evidence="8">
    <location>
        <begin position="5"/>
        <end position="21"/>
    </location>
</feature>
<feature type="domain" description="EamA" evidence="9">
    <location>
        <begin position="144"/>
        <end position="272"/>
    </location>
</feature>
<evidence type="ECO:0000313" key="10">
    <source>
        <dbReference type="EMBL" id="MBF4553786.1"/>
    </source>
</evidence>
<keyword evidence="4" id="KW-1003">Cell membrane</keyword>
<feature type="transmembrane region" description="Helical" evidence="8">
    <location>
        <begin position="259"/>
        <end position="278"/>
    </location>
</feature>
<evidence type="ECO:0000256" key="3">
    <source>
        <dbReference type="ARBA" id="ARBA00022448"/>
    </source>
</evidence>
<evidence type="ECO:0000256" key="7">
    <source>
        <dbReference type="ARBA" id="ARBA00023136"/>
    </source>
</evidence>
<dbReference type="PANTHER" id="PTHR22911">
    <property type="entry name" value="ACYL-MALONYL CONDENSING ENZYME-RELATED"/>
    <property type="match status" value="1"/>
</dbReference>
<dbReference type="InterPro" id="IPR037185">
    <property type="entry name" value="EmrE-like"/>
</dbReference>
<keyword evidence="3" id="KW-0813">Transport</keyword>
<reference evidence="10 11" key="1">
    <citation type="submission" date="2020-10" db="EMBL/GenBank/DDBJ databases">
        <title>Novel species in genus Corynebacterium.</title>
        <authorList>
            <person name="Zhang G."/>
        </authorList>
    </citation>
    <scope>NUCLEOTIDE SEQUENCE [LARGE SCALE GENOMIC DNA]</scope>
    <source>
        <strain evidence="10 11">DSM 45110</strain>
    </source>
</reference>
<dbReference type="SUPFAM" id="SSF103481">
    <property type="entry name" value="Multidrug resistance efflux transporter EmrE"/>
    <property type="match status" value="2"/>
</dbReference>
<evidence type="ECO:0000256" key="8">
    <source>
        <dbReference type="SAM" id="Phobius"/>
    </source>
</evidence>
<comment type="similarity">
    <text evidence="2">Belongs to the EamA transporter family.</text>
</comment>
<dbReference type="RefSeq" id="WP_194556686.1">
    <property type="nucleotide sequence ID" value="NZ_JADKMY010000002.1"/>
</dbReference>
<dbReference type="EMBL" id="JADKMY010000002">
    <property type="protein sequence ID" value="MBF4553786.1"/>
    <property type="molecule type" value="Genomic_DNA"/>
</dbReference>
<keyword evidence="5 8" id="KW-0812">Transmembrane</keyword>
<evidence type="ECO:0000259" key="9">
    <source>
        <dbReference type="Pfam" id="PF00892"/>
    </source>
</evidence>
<gene>
    <name evidence="10" type="primary">rarD</name>
    <name evidence="10" type="ORF">IRY30_06800</name>
</gene>
<feature type="transmembrane region" description="Helical" evidence="8">
    <location>
        <begin position="168"/>
        <end position="188"/>
    </location>
</feature>
<keyword evidence="6 8" id="KW-1133">Transmembrane helix</keyword>
<dbReference type="NCBIfam" id="TIGR00688">
    <property type="entry name" value="rarD"/>
    <property type="match status" value="1"/>
</dbReference>
<organism evidence="10 11">
    <name type="scientific">Corynebacterium suicordis DSM 45110</name>
    <dbReference type="NCBI Taxonomy" id="1121369"/>
    <lineage>
        <taxon>Bacteria</taxon>
        <taxon>Bacillati</taxon>
        <taxon>Actinomycetota</taxon>
        <taxon>Actinomycetes</taxon>
        <taxon>Mycobacteriales</taxon>
        <taxon>Corynebacteriaceae</taxon>
        <taxon>Corynebacterium</taxon>
    </lineage>
</organism>
<dbReference type="InterPro" id="IPR004626">
    <property type="entry name" value="RarD"/>
</dbReference>
<proteinExistence type="inferred from homology"/>
<evidence type="ECO:0000256" key="6">
    <source>
        <dbReference type="ARBA" id="ARBA00022989"/>
    </source>
</evidence>
<comment type="caution">
    <text evidence="10">The sequence shown here is derived from an EMBL/GenBank/DDBJ whole genome shotgun (WGS) entry which is preliminary data.</text>
</comment>
<keyword evidence="7 8" id="KW-0472">Membrane</keyword>
<evidence type="ECO:0000256" key="2">
    <source>
        <dbReference type="ARBA" id="ARBA00007362"/>
    </source>
</evidence>
<dbReference type="PANTHER" id="PTHR22911:SF137">
    <property type="entry name" value="SOLUTE CARRIER FAMILY 35 MEMBER G2-RELATED"/>
    <property type="match status" value="1"/>
</dbReference>
<sequence length="302" mass="32776">MIWGFLAYGMWGLFPAFFPLLKPAGPLEILSHRFLWTFVFMGLVLAVVGNLGKLRKITKLEWLLVTAAAIVISVNWGVYVYAVNSGKVADAALGYFINPLVSVLLGVIVLRESLRPLQKISVGLAAAAVIIMTIMLGTPPWIPLLLAVSFGLYGLLKKRITLSPQISLMAETMVLAPVGVGYILWLQSQGSNTFVQDGPSHAVLLMLAGVVTALPLLCFARAAHALTLTSLGMIQYITPMLQMLWAVFVTKEYIEPGRWVGFVIIWVALAIFIADLLLRTRAARAGKRERAAAQSASAQAAD</sequence>
<feature type="transmembrane region" description="Helical" evidence="8">
    <location>
        <begin position="200"/>
        <end position="219"/>
    </location>
</feature>
<evidence type="ECO:0000256" key="1">
    <source>
        <dbReference type="ARBA" id="ARBA00004651"/>
    </source>
</evidence>
<feature type="transmembrane region" description="Helical" evidence="8">
    <location>
        <begin position="33"/>
        <end position="51"/>
    </location>
</feature>
<protein>
    <submittedName>
        <fullName evidence="10">EamA family transporter RarD</fullName>
    </submittedName>
</protein>
<dbReference type="InterPro" id="IPR000620">
    <property type="entry name" value="EamA_dom"/>
</dbReference>